<dbReference type="InterPro" id="IPR017937">
    <property type="entry name" value="Thioredoxin_CS"/>
</dbReference>
<name>A0A9P5ZCK3_9AGAR</name>
<keyword evidence="3" id="KW-1015">Disulfide bond</keyword>
<dbReference type="PROSITE" id="PS51352">
    <property type="entry name" value="THIOREDOXIN_2"/>
    <property type="match status" value="1"/>
</dbReference>
<keyword evidence="1" id="KW-0813">Transport</keyword>
<dbReference type="Pfam" id="PF00085">
    <property type="entry name" value="Thioredoxin"/>
    <property type="match status" value="1"/>
</dbReference>
<accession>A0A9P5ZCK3</accession>
<organism evidence="5 6">
    <name type="scientific">Pholiota conissans</name>
    <dbReference type="NCBI Taxonomy" id="109636"/>
    <lineage>
        <taxon>Eukaryota</taxon>
        <taxon>Fungi</taxon>
        <taxon>Dikarya</taxon>
        <taxon>Basidiomycota</taxon>
        <taxon>Agaricomycotina</taxon>
        <taxon>Agaricomycetes</taxon>
        <taxon>Agaricomycetidae</taxon>
        <taxon>Agaricales</taxon>
        <taxon>Agaricineae</taxon>
        <taxon>Strophariaceae</taxon>
        <taxon>Pholiota</taxon>
    </lineage>
</organism>
<reference evidence="5" key="1">
    <citation type="submission" date="2020-11" db="EMBL/GenBank/DDBJ databases">
        <authorList>
            <consortium name="DOE Joint Genome Institute"/>
            <person name="Ahrendt S."/>
            <person name="Riley R."/>
            <person name="Andreopoulos W."/>
            <person name="Labutti K."/>
            <person name="Pangilinan J."/>
            <person name="Ruiz-Duenas F.J."/>
            <person name="Barrasa J.M."/>
            <person name="Sanchez-Garcia M."/>
            <person name="Camarero S."/>
            <person name="Miyauchi S."/>
            <person name="Serrano A."/>
            <person name="Linde D."/>
            <person name="Babiker R."/>
            <person name="Drula E."/>
            <person name="Ayuso-Fernandez I."/>
            <person name="Pacheco R."/>
            <person name="Padilla G."/>
            <person name="Ferreira P."/>
            <person name="Barriuso J."/>
            <person name="Kellner H."/>
            <person name="Castanera R."/>
            <person name="Alfaro M."/>
            <person name="Ramirez L."/>
            <person name="Pisabarro A.G."/>
            <person name="Kuo A."/>
            <person name="Tritt A."/>
            <person name="Lipzen A."/>
            <person name="He G."/>
            <person name="Yan M."/>
            <person name="Ng V."/>
            <person name="Cullen D."/>
            <person name="Martin F."/>
            <person name="Rosso M.-N."/>
            <person name="Henrissat B."/>
            <person name="Hibbett D."/>
            <person name="Martinez A.T."/>
            <person name="Grigoriev I.V."/>
        </authorList>
    </citation>
    <scope>NUCLEOTIDE SEQUENCE</scope>
    <source>
        <strain evidence="5">CIRM-BRFM 674</strain>
    </source>
</reference>
<gene>
    <name evidence="5" type="ORF">BDN70DRAFT_872166</name>
</gene>
<dbReference type="GO" id="GO:0005737">
    <property type="term" value="C:cytoplasm"/>
    <property type="evidence" value="ECO:0007669"/>
    <property type="project" value="TreeGrafter"/>
</dbReference>
<keyword evidence="2" id="KW-0249">Electron transport</keyword>
<evidence type="ECO:0000256" key="2">
    <source>
        <dbReference type="ARBA" id="ARBA00022982"/>
    </source>
</evidence>
<comment type="caution">
    <text evidence="5">The sequence shown here is derived from an EMBL/GenBank/DDBJ whole genome shotgun (WGS) entry which is preliminary data.</text>
</comment>
<dbReference type="PANTHER" id="PTHR45663:SF11">
    <property type="entry name" value="GEO12009P1"/>
    <property type="match status" value="1"/>
</dbReference>
<dbReference type="InterPro" id="IPR036249">
    <property type="entry name" value="Thioredoxin-like_sf"/>
</dbReference>
<dbReference type="InterPro" id="IPR013766">
    <property type="entry name" value="Thioredoxin_domain"/>
</dbReference>
<dbReference type="PROSITE" id="PS00194">
    <property type="entry name" value="THIOREDOXIN_1"/>
    <property type="match status" value="1"/>
</dbReference>
<evidence type="ECO:0000256" key="1">
    <source>
        <dbReference type="ARBA" id="ARBA00022448"/>
    </source>
</evidence>
<protein>
    <submittedName>
        <fullName evidence="5">Thioredoxin-like protein</fullName>
    </submittedName>
</protein>
<dbReference type="AlphaFoldDB" id="A0A9P5ZCK3"/>
<dbReference type="PRINTS" id="PR00421">
    <property type="entry name" value="THIOREDOXIN"/>
</dbReference>
<evidence type="ECO:0000313" key="6">
    <source>
        <dbReference type="Proteomes" id="UP000807469"/>
    </source>
</evidence>
<evidence type="ECO:0000256" key="3">
    <source>
        <dbReference type="ARBA" id="ARBA00023157"/>
    </source>
</evidence>
<dbReference type="OrthoDB" id="2121326at2759"/>
<evidence type="ECO:0000259" key="4">
    <source>
        <dbReference type="PROSITE" id="PS51352"/>
    </source>
</evidence>
<dbReference type="PANTHER" id="PTHR45663">
    <property type="entry name" value="GEO12009P1"/>
    <property type="match status" value="1"/>
</dbReference>
<dbReference type="Gene3D" id="3.40.30.10">
    <property type="entry name" value="Glutaredoxin"/>
    <property type="match status" value="1"/>
</dbReference>
<dbReference type="GO" id="GO:0015035">
    <property type="term" value="F:protein-disulfide reductase activity"/>
    <property type="evidence" value="ECO:0007669"/>
    <property type="project" value="TreeGrafter"/>
</dbReference>
<dbReference type="Proteomes" id="UP000807469">
    <property type="component" value="Unassembled WGS sequence"/>
</dbReference>
<sequence length="151" mass="16214">MSLVRCLKSSVSSNILRRQSLAGGVASARAFHVTPARAVVYPNADHKTFKQVTSAKDRITLVDFHADWCGPCHQLAPVIQKLTDEPNKSGKTGLPLDLVKVDTDSDEGQLLGATYKVRALPTVIAFRDGAPISQFVGALNAAGVQKFLDDL</sequence>
<proteinExistence type="predicted"/>
<keyword evidence="6" id="KW-1185">Reference proteome</keyword>
<dbReference type="EMBL" id="MU155141">
    <property type="protein sequence ID" value="KAF9484648.1"/>
    <property type="molecule type" value="Genomic_DNA"/>
</dbReference>
<evidence type="ECO:0000313" key="5">
    <source>
        <dbReference type="EMBL" id="KAF9484648.1"/>
    </source>
</evidence>
<feature type="domain" description="Thioredoxin" evidence="4">
    <location>
        <begin position="30"/>
        <end position="151"/>
    </location>
</feature>
<dbReference type="CDD" id="cd02947">
    <property type="entry name" value="TRX_family"/>
    <property type="match status" value="1"/>
</dbReference>
<dbReference type="SUPFAM" id="SSF52833">
    <property type="entry name" value="Thioredoxin-like"/>
    <property type="match status" value="1"/>
</dbReference>